<evidence type="ECO:0000256" key="1">
    <source>
        <dbReference type="ARBA" id="ARBA00006739"/>
    </source>
</evidence>
<feature type="domain" description="Glycosyltransferase 2-like" evidence="2">
    <location>
        <begin position="45"/>
        <end position="178"/>
    </location>
</feature>
<organism evidence="3 4">
    <name type="scientific">Niallia circulans</name>
    <name type="common">Bacillus circulans</name>
    <dbReference type="NCBI Taxonomy" id="1397"/>
    <lineage>
        <taxon>Bacteria</taxon>
        <taxon>Bacillati</taxon>
        <taxon>Bacillota</taxon>
        <taxon>Bacilli</taxon>
        <taxon>Bacillales</taxon>
        <taxon>Bacillaceae</taxon>
        <taxon>Niallia</taxon>
    </lineage>
</organism>
<dbReference type="Proteomes" id="UP000216961">
    <property type="component" value="Unassembled WGS sequence"/>
</dbReference>
<dbReference type="Pfam" id="PF00535">
    <property type="entry name" value="Glycos_transf_2"/>
    <property type="match status" value="1"/>
</dbReference>
<dbReference type="SUPFAM" id="SSF53448">
    <property type="entry name" value="Nucleotide-diphospho-sugar transferases"/>
    <property type="match status" value="1"/>
</dbReference>
<name>A0AA91YYT1_NIACI</name>
<evidence type="ECO:0000259" key="2">
    <source>
        <dbReference type="Pfam" id="PF00535"/>
    </source>
</evidence>
<dbReference type="RefSeq" id="WP_095334297.1">
    <property type="nucleotide sequence ID" value="NZ_CP026033.1"/>
</dbReference>
<evidence type="ECO:0000313" key="3">
    <source>
        <dbReference type="EMBL" id="PAD80660.1"/>
    </source>
</evidence>
<comment type="caution">
    <text evidence="3">The sequence shown here is derived from an EMBL/GenBank/DDBJ whole genome shotgun (WGS) entry which is preliminary data.</text>
</comment>
<protein>
    <submittedName>
        <fullName evidence="3">Glycosyl transferase</fullName>
    </submittedName>
</protein>
<dbReference type="InterPro" id="IPR001173">
    <property type="entry name" value="Glyco_trans_2-like"/>
</dbReference>
<comment type="similarity">
    <text evidence="1">Belongs to the glycosyltransferase 2 family.</text>
</comment>
<dbReference type="AlphaFoldDB" id="A0AA91YYT1"/>
<gene>
    <name evidence="3" type="ORF">CHH57_23865</name>
</gene>
<dbReference type="GO" id="GO:0016758">
    <property type="term" value="F:hexosyltransferase activity"/>
    <property type="evidence" value="ECO:0007669"/>
    <property type="project" value="UniProtKB-ARBA"/>
</dbReference>
<dbReference type="CDD" id="cd00761">
    <property type="entry name" value="Glyco_tranf_GTA_type"/>
    <property type="match status" value="1"/>
</dbReference>
<dbReference type="EMBL" id="NPBQ01000147">
    <property type="protein sequence ID" value="PAD80660.1"/>
    <property type="molecule type" value="Genomic_DNA"/>
</dbReference>
<proteinExistence type="inferred from homology"/>
<evidence type="ECO:0000313" key="4">
    <source>
        <dbReference type="Proteomes" id="UP000216961"/>
    </source>
</evidence>
<dbReference type="PANTHER" id="PTHR22916:SF3">
    <property type="entry name" value="UDP-GLCNAC:BETAGAL BETA-1,3-N-ACETYLGLUCOSAMINYLTRANSFERASE-LIKE PROTEIN 1"/>
    <property type="match status" value="1"/>
</dbReference>
<keyword evidence="3" id="KW-0808">Transferase</keyword>
<dbReference type="Gene3D" id="3.90.550.10">
    <property type="entry name" value="Spore Coat Polysaccharide Biosynthesis Protein SpsA, Chain A"/>
    <property type="match status" value="1"/>
</dbReference>
<accession>A0AA91YYT1</accession>
<dbReference type="PANTHER" id="PTHR22916">
    <property type="entry name" value="GLYCOSYLTRANSFERASE"/>
    <property type="match status" value="1"/>
</dbReference>
<dbReference type="InterPro" id="IPR029044">
    <property type="entry name" value="Nucleotide-diphossugar_trans"/>
</dbReference>
<sequence length="517" mass="60496">MTESYNRNSFERENNIHYNTDGYYVYEKKANILGIFKKKMDKLVTVVTPVYNAEENIKKTVESVINQTMDFNQVEYILVDDGSTDNSRPILLDYAKRYPNSIKVVFLEKNTGTPGHPRNLGIELSTSPYVTFLDADDWLEEDGLQTLYSILKETNDDYVVGKTIQVESKSTKIVGEHESCMERRSVLPTSIPHIFQHLGPRARMVKTSLLKENNIKYPEMKFAEDKQFFIDVLVHASAISTTTKTIYYLNRLDENNASLTKQTDIMHKMDTNIKVINYVKAKQLDEQIEKMILNRLYEFDCITRFFNRQHFFKSKNKSAYFKKFAEVVETTKDLKYDITNQFFHHINKSAYQMYLNGEFDKIAKLFMWDKSQKVKEVIVNDNLPYMITPVEGYEHIRVSMAAFFKDGSFQEDGYTFKFYVYGDYTENLNELIFRNRSNPDDQYSFSISKAEEYLYETFLPNSALIQLAKGSYGIFIKYNDYQKVSISRIDPHQKVLDKKSFHFYTTVNSNLGLNVGK</sequence>
<reference evidence="3 4" key="1">
    <citation type="submission" date="2017-07" db="EMBL/GenBank/DDBJ databases">
        <title>Isolation and whole genome analysis of endospore-forming bacteria from heroin.</title>
        <authorList>
            <person name="Kalinowski J."/>
            <person name="Ahrens B."/>
            <person name="Al-Dilaimi A."/>
            <person name="Winkler A."/>
            <person name="Wibberg D."/>
            <person name="Schleenbecker U."/>
            <person name="Ruckert C."/>
            <person name="Wolfel R."/>
            <person name="Grass G."/>
        </authorList>
    </citation>
    <scope>NUCLEOTIDE SEQUENCE [LARGE SCALE GENOMIC DNA]</scope>
    <source>
        <strain evidence="3 4">7521-2</strain>
    </source>
</reference>